<dbReference type="OrthoDB" id="8901262at2"/>
<proteinExistence type="predicted"/>
<dbReference type="SMART" id="SM00710">
    <property type="entry name" value="PbH1"/>
    <property type="match status" value="7"/>
</dbReference>
<dbReference type="InterPro" id="IPR011050">
    <property type="entry name" value="Pectin_lyase_fold/virulence"/>
</dbReference>
<evidence type="ECO:0000313" key="2">
    <source>
        <dbReference type="EMBL" id="SDC34357.1"/>
    </source>
</evidence>
<dbReference type="NCBIfam" id="NF041518">
    <property type="entry name" value="choice_anch_Q"/>
    <property type="match status" value="2"/>
</dbReference>
<keyword evidence="1" id="KW-0732">Signal</keyword>
<dbReference type="SUPFAM" id="SSF51126">
    <property type="entry name" value="Pectin lyase-like"/>
    <property type="match status" value="2"/>
</dbReference>
<dbReference type="STRING" id="1285928.SAMN04487894_10298"/>
<dbReference type="EMBL" id="FMZO01000002">
    <property type="protein sequence ID" value="SDC34357.1"/>
    <property type="molecule type" value="Genomic_DNA"/>
</dbReference>
<feature type="signal peptide" evidence="1">
    <location>
        <begin position="1"/>
        <end position="24"/>
    </location>
</feature>
<sequence>MNNTSILRKCFLASLILFRFFAAAQTPDANGIVYVKKNAGGNGSGWASPTSELADALKAAKTNTNIKEIWVAKGTYKPLYRANNLSGANPADRDNSFVLVQNVKVYGGFDPDNQMGTFATRNPRIAVTTLSGDIDGNNNLSNNAYHVVIVAGAAGTAELSGFTITGGNASGTSLLTVNGEGITRYEGGGMNIKNSAPKITGLIIDGNSGNQCGGLYTYNSAADISELIVRNNTATSSYGGGIAIESGQTATTSVRITNALIITNSATAASGRGGGIYTANYGAAVPQLINVTISNNAAAAGGGVYVLAGYASIYNSIIWANTAGGSATTPGADIQGANTVLKNSIVQVYGSADPTNLVGANPLFANPANGDYRLLSTSPAVNKGSNDLFTGLNAGTKDLAGYVRVFDYAGSGVIDMGAYESPYTPGAEVIIYVKPVATGNGDGTSWDDATSDLQGAINTIGVQKVFVAVGNYDVPSPNSFIMKNGVAIYGGFDPGRNIKTLANNRIMMDTSGVTGSILNGKRERPVIWNVFTDATKMNSTAVLDGFTITGGYNNIEGLYDGGGGMRNSYASPTISNVVFRANAAYNGGGMLNFFSGPVLTNTAFVKDSAKNQGGGIHNFSSATTVMNGAIITGNYSAQNGAGITNYATGSQTFTNLLITKNTAANAGGGVENINSASTFLNTLVADNTQGVVASGANTPTFINCTIARNYTPFGETSFYSVDGNIHFINSIVFGTFNGKSKYTAQYSFIEGVDNTDDGNISAAGIGQAQMFNSPGLGDYTLRSAAPVIDKGNNALFDGLDQDTKDLAGNARLTGAVIDMGAYEYDAALPVLFGRFSAVLKNGQLIVNWRTESETGNDHFLIQVSADGKNWKTVQTVTSKAPGGNSNTGLDYSNAIPLTGLSLGVGFLLLGAMTGRRRRYIPAIAMFGISMLAFSCSKQDIFKHIDNGRLFVRIVQVDKNGTERVSKVIQAVRE</sequence>
<evidence type="ECO:0000256" key="1">
    <source>
        <dbReference type="SAM" id="SignalP"/>
    </source>
</evidence>
<dbReference type="InterPro" id="IPR059226">
    <property type="entry name" value="Choice_anch_Q_dom"/>
</dbReference>
<dbReference type="RefSeq" id="WP_090388731.1">
    <property type="nucleotide sequence ID" value="NZ_FMZO01000002.1"/>
</dbReference>
<evidence type="ECO:0008006" key="4">
    <source>
        <dbReference type="Google" id="ProtNLM"/>
    </source>
</evidence>
<accession>A0A1G6KTV0</accession>
<dbReference type="InterPro" id="IPR012334">
    <property type="entry name" value="Pectin_lyas_fold"/>
</dbReference>
<feature type="chain" id="PRO_5011746551" description="Polymorphic outer membrane protein repeat-containing protein" evidence="1">
    <location>
        <begin position="25"/>
        <end position="973"/>
    </location>
</feature>
<dbReference type="InterPro" id="IPR006626">
    <property type="entry name" value="PbH1"/>
</dbReference>
<protein>
    <recommendedName>
        <fullName evidence="4">Polymorphic outer membrane protein repeat-containing protein</fullName>
    </recommendedName>
</protein>
<dbReference type="AlphaFoldDB" id="A0A1G6KTV0"/>
<evidence type="ECO:0000313" key="3">
    <source>
        <dbReference type="Proteomes" id="UP000198757"/>
    </source>
</evidence>
<keyword evidence="3" id="KW-1185">Reference proteome</keyword>
<dbReference type="Gene3D" id="2.160.20.10">
    <property type="entry name" value="Single-stranded right-handed beta-helix, Pectin lyase-like"/>
    <property type="match status" value="2"/>
</dbReference>
<reference evidence="3" key="1">
    <citation type="submission" date="2016-10" db="EMBL/GenBank/DDBJ databases">
        <authorList>
            <person name="Varghese N."/>
            <person name="Submissions S."/>
        </authorList>
    </citation>
    <scope>NUCLEOTIDE SEQUENCE [LARGE SCALE GENOMIC DNA]</scope>
    <source>
        <strain evidence="3">DSM 25811 / CCM 8410 / LMG 26954 / E90</strain>
    </source>
</reference>
<dbReference type="Proteomes" id="UP000198757">
    <property type="component" value="Unassembled WGS sequence"/>
</dbReference>
<organism evidence="2 3">
    <name type="scientific">Niabella drilacis (strain DSM 25811 / CCM 8410 / CCUG 62505 / LMG 26954 / E90)</name>
    <dbReference type="NCBI Taxonomy" id="1285928"/>
    <lineage>
        <taxon>Bacteria</taxon>
        <taxon>Pseudomonadati</taxon>
        <taxon>Bacteroidota</taxon>
        <taxon>Chitinophagia</taxon>
        <taxon>Chitinophagales</taxon>
        <taxon>Chitinophagaceae</taxon>
        <taxon>Niabella</taxon>
    </lineage>
</organism>
<gene>
    <name evidence="2" type="ORF">SAMN04487894_10298</name>
</gene>
<name>A0A1G6KTV0_NIADE</name>